<organism evidence="2 3">
    <name type="scientific">Bosea minatitlanensis</name>
    <dbReference type="NCBI Taxonomy" id="128782"/>
    <lineage>
        <taxon>Bacteria</taxon>
        <taxon>Pseudomonadati</taxon>
        <taxon>Pseudomonadota</taxon>
        <taxon>Alphaproteobacteria</taxon>
        <taxon>Hyphomicrobiales</taxon>
        <taxon>Boseaceae</taxon>
        <taxon>Bosea</taxon>
    </lineage>
</organism>
<keyword evidence="1" id="KW-0732">Signal</keyword>
<accession>A0ABW0FA71</accession>
<name>A0ABW0FA71_9HYPH</name>
<comment type="caution">
    <text evidence="2">The sequence shown here is derived from an EMBL/GenBank/DDBJ whole genome shotgun (WGS) entry which is preliminary data.</text>
</comment>
<proteinExistence type="predicted"/>
<keyword evidence="3" id="KW-1185">Reference proteome</keyword>
<evidence type="ECO:0000313" key="3">
    <source>
        <dbReference type="Proteomes" id="UP001595976"/>
    </source>
</evidence>
<protein>
    <recommendedName>
        <fullName evidence="4">DUF1795 domain-containing protein</fullName>
    </recommendedName>
</protein>
<sequence>MTGAENRRGKLGPARLAALALAALLAASPAGAQERKPVAGTSVSLAAPKGFEPATGFAGLMNKATQASVLVVELPAEAHAQLSALFENADAAKAGFARQNVTIAALDRVDVGGEKIPLLTGSQIAPNGGTFDKWIALFKGEKTVMLTVQAPKAAKLAPATVKTMIASVSLGKEPSLDDKLAALPFAIKPAAPFRVIDTIGGSGALLTVGDRDTDPSGTQPLMVVAYQTSAPVKPGQEEALSETLLKGTRNLENATIAERRHLPFAGGDGMLLRGGFKHPSGADKAFAQYLAIGPDGRFVRLIVMADESAMPQLQPAIDQTVASIAFTAK</sequence>
<evidence type="ECO:0000313" key="2">
    <source>
        <dbReference type="EMBL" id="MFC5295654.1"/>
    </source>
</evidence>
<dbReference type="EMBL" id="JBHSLI010000013">
    <property type="protein sequence ID" value="MFC5295654.1"/>
    <property type="molecule type" value="Genomic_DNA"/>
</dbReference>
<feature type="chain" id="PRO_5046360165" description="DUF1795 domain-containing protein" evidence="1">
    <location>
        <begin position="33"/>
        <end position="329"/>
    </location>
</feature>
<reference evidence="3" key="1">
    <citation type="journal article" date="2019" name="Int. J. Syst. Evol. Microbiol.">
        <title>The Global Catalogue of Microorganisms (GCM) 10K type strain sequencing project: providing services to taxonomists for standard genome sequencing and annotation.</title>
        <authorList>
            <consortium name="The Broad Institute Genomics Platform"/>
            <consortium name="The Broad Institute Genome Sequencing Center for Infectious Disease"/>
            <person name="Wu L."/>
            <person name="Ma J."/>
        </authorList>
    </citation>
    <scope>NUCLEOTIDE SEQUENCE [LARGE SCALE GENOMIC DNA]</scope>
    <source>
        <strain evidence="3">CGMCC 1.15643</strain>
    </source>
</reference>
<dbReference type="RefSeq" id="WP_158445532.1">
    <property type="nucleotide sequence ID" value="NZ_JAOAOS010000020.1"/>
</dbReference>
<dbReference type="Proteomes" id="UP001595976">
    <property type="component" value="Unassembled WGS sequence"/>
</dbReference>
<evidence type="ECO:0008006" key="4">
    <source>
        <dbReference type="Google" id="ProtNLM"/>
    </source>
</evidence>
<feature type="signal peptide" evidence="1">
    <location>
        <begin position="1"/>
        <end position="32"/>
    </location>
</feature>
<gene>
    <name evidence="2" type="ORF">ACFPK2_21920</name>
</gene>
<evidence type="ECO:0000256" key="1">
    <source>
        <dbReference type="SAM" id="SignalP"/>
    </source>
</evidence>